<dbReference type="EMBL" id="JANPWB010000006">
    <property type="protein sequence ID" value="KAJ1176545.1"/>
    <property type="molecule type" value="Genomic_DNA"/>
</dbReference>
<evidence type="ECO:0000256" key="1">
    <source>
        <dbReference type="SAM" id="MobiDB-lite"/>
    </source>
</evidence>
<keyword evidence="3" id="KW-1185">Reference proteome</keyword>
<dbReference type="Proteomes" id="UP001066276">
    <property type="component" value="Chromosome 3_2"/>
</dbReference>
<proteinExistence type="predicted"/>
<name>A0AAV7TIV7_PLEWA</name>
<evidence type="ECO:0000313" key="2">
    <source>
        <dbReference type="EMBL" id="KAJ1176545.1"/>
    </source>
</evidence>
<feature type="region of interest" description="Disordered" evidence="1">
    <location>
        <begin position="58"/>
        <end position="111"/>
    </location>
</feature>
<sequence length="111" mass="11733">MQESASRAYFCFETGTLTARSRLLCQSADSTLSDASAPPEGALSHRSVFRSAFPSVSSHGFPVTEDSSPVVVLSGGPEKEERKASFPVTEDGSPAVVLSRGPEKEEQKAGK</sequence>
<gene>
    <name evidence="2" type="ORF">NDU88_001823</name>
</gene>
<dbReference type="AlphaFoldDB" id="A0AAV7TIV7"/>
<evidence type="ECO:0000313" key="3">
    <source>
        <dbReference type="Proteomes" id="UP001066276"/>
    </source>
</evidence>
<reference evidence="2" key="1">
    <citation type="journal article" date="2022" name="bioRxiv">
        <title>Sequencing and chromosome-scale assembly of the giantPleurodeles waltlgenome.</title>
        <authorList>
            <person name="Brown T."/>
            <person name="Elewa A."/>
            <person name="Iarovenko S."/>
            <person name="Subramanian E."/>
            <person name="Araus A.J."/>
            <person name="Petzold A."/>
            <person name="Susuki M."/>
            <person name="Suzuki K.-i.T."/>
            <person name="Hayashi T."/>
            <person name="Toyoda A."/>
            <person name="Oliveira C."/>
            <person name="Osipova E."/>
            <person name="Leigh N.D."/>
            <person name="Simon A."/>
            <person name="Yun M.H."/>
        </authorList>
    </citation>
    <scope>NUCLEOTIDE SEQUENCE</scope>
    <source>
        <strain evidence="2">20211129_DDA</strain>
        <tissue evidence="2">Liver</tissue>
    </source>
</reference>
<organism evidence="2 3">
    <name type="scientific">Pleurodeles waltl</name>
    <name type="common">Iberian ribbed newt</name>
    <dbReference type="NCBI Taxonomy" id="8319"/>
    <lineage>
        <taxon>Eukaryota</taxon>
        <taxon>Metazoa</taxon>
        <taxon>Chordata</taxon>
        <taxon>Craniata</taxon>
        <taxon>Vertebrata</taxon>
        <taxon>Euteleostomi</taxon>
        <taxon>Amphibia</taxon>
        <taxon>Batrachia</taxon>
        <taxon>Caudata</taxon>
        <taxon>Salamandroidea</taxon>
        <taxon>Salamandridae</taxon>
        <taxon>Pleurodelinae</taxon>
        <taxon>Pleurodeles</taxon>
    </lineage>
</organism>
<protein>
    <submittedName>
        <fullName evidence="2">Uncharacterized protein</fullName>
    </submittedName>
</protein>
<accession>A0AAV7TIV7</accession>
<comment type="caution">
    <text evidence="2">The sequence shown here is derived from an EMBL/GenBank/DDBJ whole genome shotgun (WGS) entry which is preliminary data.</text>
</comment>
<feature type="compositionally biased region" description="Basic and acidic residues" evidence="1">
    <location>
        <begin position="101"/>
        <end position="111"/>
    </location>
</feature>